<feature type="signal peptide" evidence="8">
    <location>
        <begin position="1"/>
        <end position="23"/>
    </location>
</feature>
<evidence type="ECO:0000313" key="9">
    <source>
        <dbReference type="EMBL" id="RKP53655.1"/>
    </source>
</evidence>
<comment type="caution">
    <text evidence="9">The sequence shown here is derived from an EMBL/GenBank/DDBJ whole genome shotgun (WGS) entry which is preliminary data.</text>
</comment>
<dbReference type="PANTHER" id="PTHR35093">
    <property type="entry name" value="OUTER MEMBRANE PROTEIN NMB0088-RELATED"/>
    <property type="match status" value="1"/>
</dbReference>
<dbReference type="RefSeq" id="WP_121087729.1">
    <property type="nucleotide sequence ID" value="NZ_RBZU01000006.1"/>
</dbReference>
<evidence type="ECO:0000256" key="5">
    <source>
        <dbReference type="ARBA" id="ARBA00022729"/>
    </source>
</evidence>
<keyword evidence="5 8" id="KW-0732">Signal</keyword>
<evidence type="ECO:0000256" key="3">
    <source>
        <dbReference type="ARBA" id="ARBA00022452"/>
    </source>
</evidence>
<dbReference type="Pfam" id="PF03349">
    <property type="entry name" value="Toluene_X"/>
    <property type="match status" value="1"/>
</dbReference>
<evidence type="ECO:0000256" key="8">
    <source>
        <dbReference type="SAM" id="SignalP"/>
    </source>
</evidence>
<name>A0A494Y1B5_9BURK</name>
<organism evidence="9 10">
    <name type="scientific">Pararobbsia silviterrae</name>
    <dbReference type="NCBI Taxonomy" id="1792498"/>
    <lineage>
        <taxon>Bacteria</taxon>
        <taxon>Pseudomonadati</taxon>
        <taxon>Pseudomonadota</taxon>
        <taxon>Betaproteobacteria</taxon>
        <taxon>Burkholderiales</taxon>
        <taxon>Burkholderiaceae</taxon>
        <taxon>Pararobbsia</taxon>
    </lineage>
</organism>
<dbReference type="GO" id="GO:0015483">
    <property type="term" value="F:long-chain fatty acid transporting porin activity"/>
    <property type="evidence" value="ECO:0007669"/>
    <property type="project" value="TreeGrafter"/>
</dbReference>
<dbReference type="Gene3D" id="2.40.160.60">
    <property type="entry name" value="Outer membrane protein transport protein (OMPP1/FadL/TodX)"/>
    <property type="match status" value="1"/>
</dbReference>
<gene>
    <name evidence="9" type="ORF">D7S86_15395</name>
</gene>
<proteinExistence type="inferred from homology"/>
<keyword evidence="7" id="KW-0998">Cell outer membrane</keyword>
<keyword evidence="4" id="KW-0812">Transmembrane</keyword>
<dbReference type="EMBL" id="RBZU01000006">
    <property type="protein sequence ID" value="RKP53655.1"/>
    <property type="molecule type" value="Genomic_DNA"/>
</dbReference>
<dbReference type="OrthoDB" id="19849at2"/>
<evidence type="ECO:0000256" key="6">
    <source>
        <dbReference type="ARBA" id="ARBA00023136"/>
    </source>
</evidence>
<evidence type="ECO:0000256" key="7">
    <source>
        <dbReference type="ARBA" id="ARBA00023237"/>
    </source>
</evidence>
<dbReference type="Proteomes" id="UP000270342">
    <property type="component" value="Unassembled WGS sequence"/>
</dbReference>
<reference evidence="9 10" key="1">
    <citation type="submission" date="2018-10" db="EMBL/GenBank/DDBJ databases">
        <title>Robbsia sp. DHC34, isolated from soil.</title>
        <authorList>
            <person name="Gao Z.-H."/>
            <person name="Qiu L.-H."/>
        </authorList>
    </citation>
    <scope>NUCLEOTIDE SEQUENCE [LARGE SCALE GENOMIC DNA]</scope>
    <source>
        <strain evidence="9 10">DHC34</strain>
    </source>
</reference>
<comment type="similarity">
    <text evidence="2">Belongs to the OmpP1/FadL family.</text>
</comment>
<dbReference type="GO" id="GO:0009279">
    <property type="term" value="C:cell outer membrane"/>
    <property type="evidence" value="ECO:0007669"/>
    <property type="project" value="UniProtKB-SubCell"/>
</dbReference>
<comment type="subcellular location">
    <subcellularLocation>
        <location evidence="1">Cell outer membrane</location>
        <topology evidence="1">Multi-pass membrane protein</topology>
    </subcellularLocation>
</comment>
<evidence type="ECO:0000256" key="2">
    <source>
        <dbReference type="ARBA" id="ARBA00008163"/>
    </source>
</evidence>
<keyword evidence="3" id="KW-1134">Transmembrane beta strand</keyword>
<dbReference type="AlphaFoldDB" id="A0A494Y1B5"/>
<keyword evidence="6" id="KW-0472">Membrane</keyword>
<dbReference type="PANTHER" id="PTHR35093:SF8">
    <property type="entry name" value="OUTER MEMBRANE PROTEIN NMB0088-RELATED"/>
    <property type="match status" value="1"/>
</dbReference>
<evidence type="ECO:0000313" key="10">
    <source>
        <dbReference type="Proteomes" id="UP000270342"/>
    </source>
</evidence>
<dbReference type="SUPFAM" id="SSF56935">
    <property type="entry name" value="Porins"/>
    <property type="match status" value="1"/>
</dbReference>
<evidence type="ECO:0000256" key="1">
    <source>
        <dbReference type="ARBA" id="ARBA00004571"/>
    </source>
</evidence>
<accession>A0A494Y1B5</accession>
<dbReference type="InterPro" id="IPR005017">
    <property type="entry name" value="OMPP1/FadL/TodX"/>
</dbReference>
<feature type="chain" id="PRO_5019817644" evidence="8">
    <location>
        <begin position="24"/>
        <end position="417"/>
    </location>
</feature>
<protein>
    <submittedName>
        <fullName evidence="9">Long-chain fatty acid transporter</fullName>
    </submittedName>
</protein>
<keyword evidence="10" id="KW-1185">Reference proteome</keyword>
<evidence type="ECO:0000256" key="4">
    <source>
        <dbReference type="ARBA" id="ARBA00022692"/>
    </source>
</evidence>
<sequence length="417" mass="43414">MRLQETTRALVAVAIAAPSLAWATNGYFSNGYGVASQGMAGVGIGLPQDALAAAANPAGIAFVGDRFDGDVSLFLPQRGASVTGNGYGVNGNYEGNNRSIFALPEFGVAYQILPNTYAGLALYANGGLDTGYAQNPYRAFGATGSAGVDLEQVFLSPTIAYKLFDKHAFGIGLNIAFQRFTASGLQPFEGMSVAPDNVSNQGADTTVGVGVHLGYTGQITPTLTVGVTWASKIHGRFDDYKGLFADGGSFDIPENYGVGFSWKVTPAWTIAADFQRILYGDVSSIANPLSNLTSGNALLGSSDGPGFGWRNTNVIKFGTSYDVSSHLTVRAGYSHSSQPVASSETFLNILAPGVIQDQATVGATWTTDSKIALGVFYGHGFKKTLDGDNSIPAAFGGGNANVHLAEDVVGISFGKQF</sequence>